<gene>
    <name evidence="13" type="ORF">F1559_001593</name>
</gene>
<feature type="domain" description="Aminoacyl-transfer RNA synthetases class-II family profile" evidence="12">
    <location>
        <begin position="151"/>
        <end position="454"/>
    </location>
</feature>
<dbReference type="InterPro" id="IPR006195">
    <property type="entry name" value="aa-tRNA-synth_II"/>
</dbReference>
<dbReference type="InterPro" id="IPR045864">
    <property type="entry name" value="aa-tRNA-synth_II/BPL/LPL"/>
</dbReference>
<comment type="caution">
    <text evidence="13">The sequence shown here is derived from an EMBL/GenBank/DDBJ whole genome shotgun (WGS) entry which is preliminary data.</text>
</comment>
<dbReference type="CDD" id="cd00776">
    <property type="entry name" value="AsxRS_core"/>
    <property type="match status" value="1"/>
</dbReference>
<dbReference type="PROSITE" id="PS50862">
    <property type="entry name" value="AA_TRNA_LIGASE_II"/>
    <property type="match status" value="1"/>
</dbReference>
<keyword evidence="7" id="KW-0067">ATP-binding</keyword>
<sequence>MKRDEYAFALDPNLPKPLVCKIRDIFADPDTMLQRRVCLAGWVHHWRMDGKRLAFMDLRDGTGFLQCVLTNELCMTYDALTLCREASVRVWGSLQRDARAKSGLELQADYWELVAPSTPEIEMALTHESNPDILLNHRHLVIRGRQSSMILRLRSLITQCFREHYFDRGYVELAPPTIVNTMCEGGSTLFKLDYFGSDAYLTQSSQMYLETAIPAVGDCFCILPSYRAEKSSTRRHLAEFHHIEAEMPFINFENLLNAIEDLVCDVISRLLDKAGDLVRELNPAVAVPQRPFRRMTYADAIAYCREHDIYKDEENKVHFEFGDDIPERPERLMTDQIGEPILLTHFPVSLKAFYMQPCVDQPDLTESVDVLLPGVGEIIGGSMRMWRYEELMQAYAREMMDPQSYYWYTDQRKFGSCPHGGYGLGLERFCCYVLDVKHVREVCLYPRYRGRLSP</sequence>
<dbReference type="SUPFAM" id="SSF55681">
    <property type="entry name" value="Class II aaRS and biotin synthetases"/>
    <property type="match status" value="1"/>
</dbReference>
<dbReference type="EC" id="6.1.1.22" evidence="3"/>
<keyword evidence="6" id="KW-0547">Nucleotide-binding</keyword>
<evidence type="ECO:0000256" key="2">
    <source>
        <dbReference type="ARBA" id="ARBA00008226"/>
    </source>
</evidence>
<evidence type="ECO:0000256" key="7">
    <source>
        <dbReference type="ARBA" id="ARBA00022840"/>
    </source>
</evidence>
<dbReference type="PANTHER" id="PTHR22594:SF16">
    <property type="entry name" value="ASPARAGINE--TRNA LIGASE, CYTOPLASMIC"/>
    <property type="match status" value="1"/>
</dbReference>
<evidence type="ECO:0000256" key="1">
    <source>
        <dbReference type="ARBA" id="ARBA00004496"/>
    </source>
</evidence>
<dbReference type="InterPro" id="IPR002312">
    <property type="entry name" value="Asp/Asn-tRNA-synth_IIb"/>
</dbReference>
<dbReference type="OrthoDB" id="1931232at2759"/>
<dbReference type="InterPro" id="IPR012340">
    <property type="entry name" value="NA-bd_OB-fold"/>
</dbReference>
<reference evidence="13 14" key="1">
    <citation type="journal article" date="2020" name="J. Phycol.">
        <title>Comparative genome analysis reveals Cyanidiococcus gen. nov., a new extremophilic red algal genus sister to Cyanidioschyzon (Cyanidioschyzonaceae, Rhodophyta).</title>
        <authorList>
            <person name="Liu S.-L."/>
            <person name="Chiang Y.-R."/>
            <person name="Yoon H.S."/>
            <person name="Fu H.-Y."/>
        </authorList>
    </citation>
    <scope>NUCLEOTIDE SEQUENCE [LARGE SCALE GENOMIC DNA]</scope>
    <source>
        <strain evidence="13 14">THAL066</strain>
    </source>
</reference>
<comment type="subcellular location">
    <subcellularLocation>
        <location evidence="1">Cytoplasm</location>
    </subcellularLocation>
</comment>
<dbReference type="GO" id="GO:0005737">
    <property type="term" value="C:cytoplasm"/>
    <property type="evidence" value="ECO:0007669"/>
    <property type="project" value="UniProtKB-SubCell"/>
</dbReference>
<dbReference type="SUPFAM" id="SSF50249">
    <property type="entry name" value="Nucleic acid-binding proteins"/>
    <property type="match status" value="1"/>
</dbReference>
<evidence type="ECO:0000256" key="6">
    <source>
        <dbReference type="ARBA" id="ARBA00022741"/>
    </source>
</evidence>
<dbReference type="Pfam" id="PF01336">
    <property type="entry name" value="tRNA_anti-codon"/>
    <property type="match status" value="1"/>
</dbReference>
<keyword evidence="5" id="KW-0436">Ligase</keyword>
<evidence type="ECO:0000259" key="12">
    <source>
        <dbReference type="PROSITE" id="PS50862"/>
    </source>
</evidence>
<dbReference type="AlphaFoldDB" id="A0A7J7IJN4"/>
<comment type="catalytic activity">
    <reaction evidence="11">
        <text>tRNA(Asn) + L-asparagine + ATP = L-asparaginyl-tRNA(Asn) + AMP + diphosphate + H(+)</text>
        <dbReference type="Rhea" id="RHEA:11180"/>
        <dbReference type="Rhea" id="RHEA-COMP:9659"/>
        <dbReference type="Rhea" id="RHEA-COMP:9674"/>
        <dbReference type="ChEBI" id="CHEBI:15378"/>
        <dbReference type="ChEBI" id="CHEBI:30616"/>
        <dbReference type="ChEBI" id="CHEBI:33019"/>
        <dbReference type="ChEBI" id="CHEBI:58048"/>
        <dbReference type="ChEBI" id="CHEBI:78442"/>
        <dbReference type="ChEBI" id="CHEBI:78515"/>
        <dbReference type="ChEBI" id="CHEBI:456215"/>
        <dbReference type="EC" id="6.1.1.22"/>
    </reaction>
</comment>
<keyword evidence="8" id="KW-0648">Protein biosynthesis</keyword>
<keyword evidence="4" id="KW-0963">Cytoplasm</keyword>
<evidence type="ECO:0000256" key="4">
    <source>
        <dbReference type="ARBA" id="ARBA00022490"/>
    </source>
</evidence>
<name>A0A7J7IJN4_9RHOD</name>
<evidence type="ECO:0000256" key="11">
    <source>
        <dbReference type="ARBA" id="ARBA00047844"/>
    </source>
</evidence>
<evidence type="ECO:0000256" key="3">
    <source>
        <dbReference type="ARBA" id="ARBA00012816"/>
    </source>
</evidence>
<dbReference type="GO" id="GO:0005524">
    <property type="term" value="F:ATP binding"/>
    <property type="evidence" value="ECO:0007669"/>
    <property type="project" value="UniProtKB-KW"/>
</dbReference>
<dbReference type="NCBIfam" id="TIGR00457">
    <property type="entry name" value="asnS"/>
    <property type="match status" value="1"/>
</dbReference>
<dbReference type="GO" id="GO:0006421">
    <property type="term" value="P:asparaginyl-tRNA aminoacylation"/>
    <property type="evidence" value="ECO:0007669"/>
    <property type="project" value="InterPro"/>
</dbReference>
<dbReference type="InterPro" id="IPR004364">
    <property type="entry name" value="Aa-tRNA-synt_II"/>
</dbReference>
<evidence type="ECO:0000313" key="14">
    <source>
        <dbReference type="Proteomes" id="UP000530660"/>
    </source>
</evidence>
<dbReference type="GO" id="GO:0003676">
    <property type="term" value="F:nucleic acid binding"/>
    <property type="evidence" value="ECO:0007669"/>
    <property type="project" value="InterPro"/>
</dbReference>
<dbReference type="Pfam" id="PF00152">
    <property type="entry name" value="tRNA-synt_2"/>
    <property type="match status" value="1"/>
</dbReference>
<dbReference type="CDD" id="cd04323">
    <property type="entry name" value="AsnRS_cyto_like_N"/>
    <property type="match status" value="1"/>
</dbReference>
<evidence type="ECO:0000313" key="13">
    <source>
        <dbReference type="EMBL" id="KAF6002964.1"/>
    </source>
</evidence>
<dbReference type="InterPro" id="IPR004365">
    <property type="entry name" value="NA-bd_OB_tRNA"/>
</dbReference>
<keyword evidence="9" id="KW-0030">Aminoacyl-tRNA synthetase</keyword>
<dbReference type="Gene3D" id="3.30.930.10">
    <property type="entry name" value="Bira Bifunctional Protein, Domain 2"/>
    <property type="match status" value="1"/>
</dbReference>
<comment type="similarity">
    <text evidence="2">Belongs to the class-II aminoacyl-tRNA synthetase family.</text>
</comment>
<dbReference type="PANTHER" id="PTHR22594">
    <property type="entry name" value="ASPARTYL/LYSYL-TRNA SYNTHETASE"/>
    <property type="match status" value="1"/>
</dbReference>
<proteinExistence type="inferred from homology"/>
<dbReference type="PRINTS" id="PR01042">
    <property type="entry name" value="TRNASYNTHASP"/>
</dbReference>
<dbReference type="EMBL" id="VWRR01000008">
    <property type="protein sequence ID" value="KAF6002964.1"/>
    <property type="molecule type" value="Genomic_DNA"/>
</dbReference>
<evidence type="ECO:0000256" key="10">
    <source>
        <dbReference type="ARBA" id="ARBA00029886"/>
    </source>
</evidence>
<dbReference type="Gene3D" id="2.40.50.140">
    <property type="entry name" value="Nucleic acid-binding proteins"/>
    <property type="match status" value="1"/>
</dbReference>
<protein>
    <recommendedName>
        <fullName evidence="3">asparagine--tRNA ligase</fullName>
        <ecNumber evidence="3">6.1.1.22</ecNumber>
    </recommendedName>
    <alternativeName>
        <fullName evidence="10">Asparaginyl-tRNA synthetase</fullName>
    </alternativeName>
</protein>
<accession>A0A7J7IJN4</accession>
<evidence type="ECO:0000256" key="8">
    <source>
        <dbReference type="ARBA" id="ARBA00022917"/>
    </source>
</evidence>
<organism evidence="13 14">
    <name type="scientific">Cyanidiococcus yangmingshanensis</name>
    <dbReference type="NCBI Taxonomy" id="2690220"/>
    <lineage>
        <taxon>Eukaryota</taxon>
        <taxon>Rhodophyta</taxon>
        <taxon>Bangiophyceae</taxon>
        <taxon>Cyanidiales</taxon>
        <taxon>Cyanidiaceae</taxon>
        <taxon>Cyanidiococcus</taxon>
    </lineage>
</organism>
<dbReference type="Proteomes" id="UP000530660">
    <property type="component" value="Unassembled WGS sequence"/>
</dbReference>
<dbReference type="InterPro" id="IPR004522">
    <property type="entry name" value="Asn-tRNA-ligase"/>
</dbReference>
<evidence type="ECO:0000256" key="5">
    <source>
        <dbReference type="ARBA" id="ARBA00022598"/>
    </source>
</evidence>
<evidence type="ECO:0000256" key="9">
    <source>
        <dbReference type="ARBA" id="ARBA00023146"/>
    </source>
</evidence>
<keyword evidence="14" id="KW-1185">Reference proteome</keyword>
<dbReference type="GO" id="GO:0004816">
    <property type="term" value="F:asparagine-tRNA ligase activity"/>
    <property type="evidence" value="ECO:0007669"/>
    <property type="project" value="UniProtKB-EC"/>
</dbReference>